<evidence type="ECO:0000256" key="3">
    <source>
        <dbReference type="ARBA" id="ARBA00022664"/>
    </source>
</evidence>
<comment type="subcellular location">
    <subcellularLocation>
        <location evidence="1">Nucleus speckle</location>
    </subcellularLocation>
</comment>
<keyword evidence="5" id="KW-0539">Nucleus</keyword>
<sequence>MSLQQTCFYCSSSDNDRRSPSTRTKRRRSSGEDHSSSGNSGSDSGELSPEPAHRNRSPSASEEDEEQRSRRKKFDNERGSDDVGRKVGLVRYDGSDVDSGADRKRDNRRWGRNDRSARHIKERTSDVTRRDKERDLSSDRSLSGERDSRERHRNYNGDVQYDRDDRRRVGRSWNDRNYDRRDSQRYGRNRGGYNDRGCFGRGGGDGVYRGRFRPADDGDNEDDGGHYGQYMGRFRPVDDRRNNDDDRDRGRDYNRRGYDDDDRGWRRDDDDRWRRGRRENGDSRGRRSYEEDEEKENRDNSSRKRRRSPSAHGDDDRNGTDKKDGGDDPDDMASFLAAKRAKKADDSSIMTRTGGAYIPPARLRMMQQQIEDKTSAEYQRISWEALKKSIMGLVNKINVANIAHIVRELFQENIVRGRGWLARCIIQAQASSPTFTHVYAALVAVLNTKFPQNGELILKRLVIQFRKGFKRNDKQLCLASLRFIAHLVNQQVAHEILALEVLTLLLENPTDDSVEVSIGFLKECGHKLCEVTPKGVHAIFNRLRTILHEGQIEQRTQYMIEVMFAIRKDNFKAHPAVLEDLDLVEEEDQFTHMMTLEDAADPEDILNVFKVDPDYQENEDKYKVLKRDILEEDSSDSDGGGSGSEGSGSSSEEEEEEEANKHTIVDTTETNLVALRRTIYLTIHSSLDFEECAHKLLKLEFKPGQEVELCNMILDCCAQQRTYEKFFGLLAQRFCMLEKKYVLPFQQMFQEQYDTVHQLETNKLRNVAKFFAHLLYTDAILWEVLKIIRLNEDDTTSSSRIFIKILFQELSEYLGLAKLNDRLKDPTLQPFYEGLMPRDNPRDTRFAINFFTSIGLGGLTDELRAHLKTMPKPTIEKPTEVESEASDSSDSESGSSSDSSSSSSESSESSSSSSDSALSDSDDSSSSSSSSAVSRARQGSNHKTHLAKKDRHEKANLARREAGEQPHRRRDERTDRNSERTNKERGRKQRRDERVEKGRGAEDRRDERNEAERVGKHKRDKKMGRERVIEDRREERMERREERMDDDSERDEQRHKRAPRSPRDESREHRRRNDGGSQERRRHREHDRR</sequence>
<dbReference type="InterPro" id="IPR003890">
    <property type="entry name" value="MIF4G-like_typ-3"/>
</dbReference>
<evidence type="ECO:0000313" key="8">
    <source>
        <dbReference type="EMBL" id="KAK2174143.1"/>
    </source>
</evidence>
<evidence type="ECO:0000313" key="9">
    <source>
        <dbReference type="Proteomes" id="UP001209878"/>
    </source>
</evidence>
<evidence type="ECO:0000259" key="7">
    <source>
        <dbReference type="PROSITE" id="PS51366"/>
    </source>
</evidence>
<feature type="region of interest" description="Disordered" evidence="6">
    <location>
        <begin position="870"/>
        <end position="1089"/>
    </location>
</feature>
<name>A0AAD9NMM4_RIDPI</name>
<keyword evidence="9" id="KW-1185">Reference proteome</keyword>
<gene>
    <name evidence="8" type="ORF">NP493_824g01011</name>
</gene>
<feature type="compositionally biased region" description="Basic and acidic residues" evidence="6">
    <location>
        <begin position="100"/>
        <end position="185"/>
    </location>
</feature>
<dbReference type="AlphaFoldDB" id="A0AAD9NMM4"/>
<dbReference type="Pfam" id="PF02847">
    <property type="entry name" value="MA3"/>
    <property type="match status" value="1"/>
</dbReference>
<feature type="compositionally biased region" description="Basic and acidic residues" evidence="6">
    <location>
        <begin position="1061"/>
        <end position="1079"/>
    </location>
</feature>
<proteinExistence type="inferred from homology"/>
<dbReference type="InterPro" id="IPR003891">
    <property type="entry name" value="Initiation_fac_eIF4g_MI"/>
</dbReference>
<dbReference type="FunFam" id="1.25.40.180:FF:000004">
    <property type="entry name" value="pre-mRNA-splicing factor CWC22 homolog"/>
    <property type="match status" value="1"/>
</dbReference>
<dbReference type="PANTHER" id="PTHR18034">
    <property type="entry name" value="CELL CYCLE CONTROL PROTEIN CWF22-RELATED"/>
    <property type="match status" value="1"/>
</dbReference>
<feature type="region of interest" description="Disordered" evidence="6">
    <location>
        <begin position="1"/>
        <end position="332"/>
    </location>
</feature>
<feature type="region of interest" description="Disordered" evidence="6">
    <location>
        <begin position="632"/>
        <end position="665"/>
    </location>
</feature>
<dbReference type="PANTHER" id="PTHR18034:SF3">
    <property type="entry name" value="PRE-MRNA-SPLICING FACTOR CWC22 HOMOLOG"/>
    <property type="match status" value="1"/>
</dbReference>
<feature type="compositionally biased region" description="Basic residues" evidence="6">
    <location>
        <begin position="1080"/>
        <end position="1089"/>
    </location>
</feature>
<accession>A0AAD9NMM4</accession>
<comment type="similarity">
    <text evidence="2">Belongs to the CWC22 family.</text>
</comment>
<evidence type="ECO:0000256" key="2">
    <source>
        <dbReference type="ARBA" id="ARBA00006856"/>
    </source>
</evidence>
<dbReference type="Pfam" id="PF02854">
    <property type="entry name" value="MIF4G"/>
    <property type="match status" value="1"/>
</dbReference>
<evidence type="ECO:0000256" key="4">
    <source>
        <dbReference type="ARBA" id="ARBA00023187"/>
    </source>
</evidence>
<dbReference type="EMBL" id="JAODUO010000824">
    <property type="protein sequence ID" value="KAK2174143.1"/>
    <property type="molecule type" value="Genomic_DNA"/>
</dbReference>
<feature type="compositionally biased region" description="Basic and acidic residues" evidence="6">
    <location>
        <begin position="312"/>
        <end position="326"/>
    </location>
</feature>
<dbReference type="GO" id="GO:0071013">
    <property type="term" value="C:catalytic step 2 spliceosome"/>
    <property type="evidence" value="ECO:0007669"/>
    <property type="project" value="TreeGrafter"/>
</dbReference>
<dbReference type="Gene3D" id="1.25.40.180">
    <property type="match status" value="1"/>
</dbReference>
<evidence type="ECO:0000256" key="5">
    <source>
        <dbReference type="ARBA" id="ARBA00023242"/>
    </source>
</evidence>
<feature type="compositionally biased region" description="Basic and acidic residues" evidence="6">
    <location>
        <begin position="1023"/>
        <end position="1043"/>
    </location>
</feature>
<feature type="compositionally biased region" description="Polar residues" evidence="6">
    <location>
        <begin position="1"/>
        <end position="13"/>
    </location>
</feature>
<feature type="compositionally biased region" description="Basic and acidic residues" evidence="6">
    <location>
        <begin position="74"/>
        <end position="85"/>
    </location>
</feature>
<dbReference type="Proteomes" id="UP001209878">
    <property type="component" value="Unassembled WGS sequence"/>
</dbReference>
<organism evidence="8 9">
    <name type="scientific">Ridgeia piscesae</name>
    <name type="common">Tubeworm</name>
    <dbReference type="NCBI Taxonomy" id="27915"/>
    <lineage>
        <taxon>Eukaryota</taxon>
        <taxon>Metazoa</taxon>
        <taxon>Spiralia</taxon>
        <taxon>Lophotrochozoa</taxon>
        <taxon>Annelida</taxon>
        <taxon>Polychaeta</taxon>
        <taxon>Sedentaria</taxon>
        <taxon>Canalipalpata</taxon>
        <taxon>Sabellida</taxon>
        <taxon>Siboglinidae</taxon>
        <taxon>Ridgeia</taxon>
    </lineage>
</organism>
<feature type="compositionally biased region" description="Low complexity" evidence="6">
    <location>
        <begin position="891"/>
        <end position="934"/>
    </location>
</feature>
<feature type="compositionally biased region" description="Basic residues" evidence="6">
    <location>
        <begin position="940"/>
        <end position="949"/>
    </location>
</feature>
<feature type="domain" description="MI" evidence="7">
    <location>
        <begin position="674"/>
        <end position="790"/>
    </location>
</feature>
<reference evidence="8" key="1">
    <citation type="journal article" date="2023" name="Mol. Biol. Evol.">
        <title>Third-Generation Sequencing Reveals the Adaptive Role of the Epigenome in Three Deep-Sea Polychaetes.</title>
        <authorList>
            <person name="Perez M."/>
            <person name="Aroh O."/>
            <person name="Sun Y."/>
            <person name="Lan Y."/>
            <person name="Juniper S.K."/>
            <person name="Young C.R."/>
            <person name="Angers B."/>
            <person name="Qian P.Y."/>
        </authorList>
    </citation>
    <scope>NUCLEOTIDE SEQUENCE</scope>
    <source>
        <strain evidence="8">R07B-5</strain>
    </source>
</reference>
<evidence type="ECO:0000256" key="1">
    <source>
        <dbReference type="ARBA" id="ARBA00004324"/>
    </source>
</evidence>
<dbReference type="GO" id="GO:0003723">
    <property type="term" value="F:RNA binding"/>
    <property type="evidence" value="ECO:0007669"/>
    <property type="project" value="InterPro"/>
</dbReference>
<feature type="compositionally biased region" description="Basic and acidic residues" evidence="6">
    <location>
        <begin position="235"/>
        <end position="302"/>
    </location>
</feature>
<dbReference type="GO" id="GO:0016607">
    <property type="term" value="C:nuclear speck"/>
    <property type="evidence" value="ECO:0007669"/>
    <property type="project" value="UniProtKB-SubCell"/>
</dbReference>
<feature type="compositionally biased region" description="Low complexity" evidence="6">
    <location>
        <begin position="36"/>
        <end position="48"/>
    </location>
</feature>
<feature type="compositionally biased region" description="Basic and acidic residues" evidence="6">
    <location>
        <begin position="950"/>
        <end position="1014"/>
    </location>
</feature>
<dbReference type="PROSITE" id="PS51366">
    <property type="entry name" value="MI"/>
    <property type="match status" value="1"/>
</dbReference>
<evidence type="ECO:0000256" key="6">
    <source>
        <dbReference type="SAM" id="MobiDB-lite"/>
    </source>
</evidence>
<dbReference type="InterPro" id="IPR050781">
    <property type="entry name" value="CWC22_splicing_factor"/>
</dbReference>
<feature type="compositionally biased region" description="Acidic residues" evidence="6">
    <location>
        <begin position="881"/>
        <end position="890"/>
    </location>
</feature>
<dbReference type="InterPro" id="IPR016024">
    <property type="entry name" value="ARM-type_fold"/>
</dbReference>
<dbReference type="SMART" id="SM00544">
    <property type="entry name" value="MA3"/>
    <property type="match status" value="1"/>
</dbReference>
<dbReference type="SUPFAM" id="SSF48371">
    <property type="entry name" value="ARM repeat"/>
    <property type="match status" value="1"/>
</dbReference>
<dbReference type="SMART" id="SM00543">
    <property type="entry name" value="MIF4G"/>
    <property type="match status" value="1"/>
</dbReference>
<comment type="caution">
    <text evidence="8">The sequence shown here is derived from an EMBL/GenBank/DDBJ whole genome shotgun (WGS) entry which is preliminary data.</text>
</comment>
<dbReference type="GO" id="GO:0000398">
    <property type="term" value="P:mRNA splicing, via spliceosome"/>
    <property type="evidence" value="ECO:0007669"/>
    <property type="project" value="TreeGrafter"/>
</dbReference>
<keyword evidence="4" id="KW-0508">mRNA splicing</keyword>
<protein>
    <recommendedName>
        <fullName evidence="7">MI domain-containing protein</fullName>
    </recommendedName>
</protein>
<keyword evidence="3" id="KW-0507">mRNA processing</keyword>